<name>A0A8J3AIZ3_9BACI</name>
<dbReference type="GO" id="GO:0000150">
    <property type="term" value="F:DNA strand exchange activity"/>
    <property type="evidence" value="ECO:0007669"/>
    <property type="project" value="InterPro"/>
</dbReference>
<evidence type="ECO:0000313" key="4">
    <source>
        <dbReference type="Proteomes" id="UP000626244"/>
    </source>
</evidence>
<gene>
    <name evidence="3" type="ORF">GCM10007380_19200</name>
</gene>
<evidence type="ECO:0000256" key="1">
    <source>
        <dbReference type="ARBA" id="ARBA00009913"/>
    </source>
</evidence>
<feature type="domain" description="Resolvase/invertase-type recombinase catalytic" evidence="2">
    <location>
        <begin position="2"/>
        <end position="147"/>
    </location>
</feature>
<dbReference type="SMART" id="SM00857">
    <property type="entry name" value="Resolvase"/>
    <property type="match status" value="1"/>
</dbReference>
<dbReference type="RefSeq" id="WP_087998297.1">
    <property type="nucleotide sequence ID" value="NZ_BMHB01000001.1"/>
</dbReference>
<dbReference type="PANTHER" id="PTHR30461:SF26">
    <property type="entry name" value="RESOLVASE HOMOLOG YNEB"/>
    <property type="match status" value="1"/>
</dbReference>
<comment type="caution">
    <text evidence="3">The sequence shown here is derived from an EMBL/GenBank/DDBJ whole genome shotgun (WGS) entry which is preliminary data.</text>
</comment>
<protein>
    <submittedName>
        <fullName evidence="3">Resolvase</fullName>
    </submittedName>
</protein>
<evidence type="ECO:0000313" key="3">
    <source>
        <dbReference type="EMBL" id="GGI13695.1"/>
    </source>
</evidence>
<dbReference type="PANTHER" id="PTHR30461">
    <property type="entry name" value="DNA-INVERTASE FROM LAMBDOID PROPHAGE"/>
    <property type="match status" value="1"/>
</dbReference>
<dbReference type="CDD" id="cd00338">
    <property type="entry name" value="Ser_Recombinase"/>
    <property type="match status" value="1"/>
</dbReference>
<dbReference type="Proteomes" id="UP000626244">
    <property type="component" value="Unassembled WGS sequence"/>
</dbReference>
<dbReference type="OrthoDB" id="2731197at2"/>
<comment type="similarity">
    <text evidence="1">Belongs to the site-specific recombinase resolvase family.</text>
</comment>
<dbReference type="InterPro" id="IPR050639">
    <property type="entry name" value="SSR_resolvase"/>
</dbReference>
<dbReference type="SUPFAM" id="SSF53041">
    <property type="entry name" value="Resolvase-like"/>
    <property type="match status" value="1"/>
</dbReference>
<reference evidence="4" key="1">
    <citation type="journal article" date="2019" name="Int. J. Syst. Evol. Microbiol.">
        <title>The Global Catalogue of Microorganisms (GCM) 10K type strain sequencing project: providing services to taxonomists for standard genome sequencing and annotation.</title>
        <authorList>
            <consortium name="The Broad Institute Genomics Platform"/>
            <consortium name="The Broad Institute Genome Sequencing Center for Infectious Disease"/>
            <person name="Wu L."/>
            <person name="Ma J."/>
        </authorList>
    </citation>
    <scope>NUCLEOTIDE SEQUENCE [LARGE SCALE GENOMIC DNA]</scope>
    <source>
        <strain evidence="4">CGMCC 1.14993</strain>
    </source>
</reference>
<dbReference type="InterPro" id="IPR036162">
    <property type="entry name" value="Resolvase-like_N_sf"/>
</dbReference>
<sequence>MNAIIYARVSTAKDSQETSLQRQVVELSELSERMGMCILKTISEQASGYVVERDGLIELFESIKENKVEALLIQDETRLGRGHARIAILHFLKKEGIKLFTSSQNGEFQLSESDEMVLEILSIVEEYQRKIHNMKIKRGMRKAVENGYKPERNLEGSINGGGREKKELPITEIVRLRQNNLTFEEIAATLRGFGYDVSKATVNRRYNEYIGEISKIES</sequence>
<proteinExistence type="inferred from homology"/>
<dbReference type="PROSITE" id="PS51736">
    <property type="entry name" value="RECOMBINASES_3"/>
    <property type="match status" value="1"/>
</dbReference>
<dbReference type="AlphaFoldDB" id="A0A8J3AIZ3"/>
<dbReference type="InterPro" id="IPR006119">
    <property type="entry name" value="Resolv_N"/>
</dbReference>
<keyword evidence="4" id="KW-1185">Reference proteome</keyword>
<dbReference type="GO" id="GO:0003677">
    <property type="term" value="F:DNA binding"/>
    <property type="evidence" value="ECO:0007669"/>
    <property type="project" value="InterPro"/>
</dbReference>
<dbReference type="EMBL" id="BMHB01000001">
    <property type="protein sequence ID" value="GGI13695.1"/>
    <property type="molecule type" value="Genomic_DNA"/>
</dbReference>
<dbReference type="Pfam" id="PF00239">
    <property type="entry name" value="Resolvase"/>
    <property type="match status" value="1"/>
</dbReference>
<accession>A0A8J3AIZ3</accession>
<dbReference type="Gene3D" id="3.40.50.1390">
    <property type="entry name" value="Resolvase, N-terminal catalytic domain"/>
    <property type="match status" value="1"/>
</dbReference>
<organism evidence="3 4">
    <name type="scientific">Gottfriedia solisilvae</name>
    <dbReference type="NCBI Taxonomy" id="1516104"/>
    <lineage>
        <taxon>Bacteria</taxon>
        <taxon>Bacillati</taxon>
        <taxon>Bacillota</taxon>
        <taxon>Bacilli</taxon>
        <taxon>Bacillales</taxon>
        <taxon>Bacillaceae</taxon>
        <taxon>Gottfriedia</taxon>
    </lineage>
</organism>
<evidence type="ECO:0000259" key="2">
    <source>
        <dbReference type="PROSITE" id="PS51736"/>
    </source>
</evidence>